<gene>
    <name evidence="10" type="ORF">M670_01562</name>
</gene>
<comment type="similarity">
    <text evidence="2 8">Belongs to the peptidase M14 family.</text>
</comment>
<dbReference type="PROSITE" id="PS00132">
    <property type="entry name" value="CARBOXYPEPT_ZN_1"/>
    <property type="match status" value="1"/>
</dbReference>
<dbReference type="AlphaFoldDB" id="A0A072NP00"/>
<organism evidence="10 11">
    <name type="scientific">Schinkia azotoformans MEV2011</name>
    <dbReference type="NCBI Taxonomy" id="1348973"/>
    <lineage>
        <taxon>Bacteria</taxon>
        <taxon>Bacillati</taxon>
        <taxon>Bacillota</taxon>
        <taxon>Bacilli</taxon>
        <taxon>Bacillales</taxon>
        <taxon>Bacillaceae</taxon>
        <taxon>Calidifontibacillus/Schinkia group</taxon>
        <taxon>Schinkia</taxon>
    </lineage>
</organism>
<evidence type="ECO:0000256" key="3">
    <source>
        <dbReference type="ARBA" id="ARBA00022670"/>
    </source>
</evidence>
<evidence type="ECO:0000256" key="5">
    <source>
        <dbReference type="ARBA" id="ARBA00022801"/>
    </source>
</evidence>
<evidence type="ECO:0000256" key="4">
    <source>
        <dbReference type="ARBA" id="ARBA00022723"/>
    </source>
</evidence>
<dbReference type="Pfam" id="PF00246">
    <property type="entry name" value="Peptidase_M14"/>
    <property type="match status" value="1"/>
</dbReference>
<name>A0A072NP00_SCHAZ</name>
<dbReference type="EC" id="3.4.19.11" evidence="10"/>
<dbReference type="GO" id="GO:0008270">
    <property type="term" value="F:zinc ion binding"/>
    <property type="evidence" value="ECO:0007669"/>
    <property type="project" value="InterPro"/>
</dbReference>
<dbReference type="GO" id="GO:0006508">
    <property type="term" value="P:proteolysis"/>
    <property type="evidence" value="ECO:0007669"/>
    <property type="project" value="UniProtKB-KW"/>
</dbReference>
<reference evidence="10 11" key="1">
    <citation type="submission" date="2014-04" db="EMBL/GenBank/DDBJ databases">
        <title>Draft genome sequence of Bacillus azotoformans MEV2011, a (co-) denitrifying strain unable to grow in the presence of oxygen.</title>
        <authorList>
            <person name="Nielsen M."/>
            <person name="Schreiber L."/>
            <person name="Finster K."/>
            <person name="Schramm A."/>
        </authorList>
    </citation>
    <scope>NUCLEOTIDE SEQUENCE [LARGE SCALE GENOMIC DNA]</scope>
    <source>
        <strain evidence="10 11">MEV2011</strain>
    </source>
</reference>
<accession>A0A072NP00</accession>
<evidence type="ECO:0000313" key="10">
    <source>
        <dbReference type="EMBL" id="KEF39171.1"/>
    </source>
</evidence>
<keyword evidence="7" id="KW-0482">Metalloprotease</keyword>
<keyword evidence="6" id="KW-0862">Zinc</keyword>
<dbReference type="PANTHER" id="PTHR11705:SF143">
    <property type="entry name" value="SLL0236 PROTEIN"/>
    <property type="match status" value="1"/>
</dbReference>
<dbReference type="RefSeq" id="WP_051678112.1">
    <property type="nucleotide sequence ID" value="NZ_JJRY01000004.1"/>
</dbReference>
<dbReference type="SUPFAM" id="SSF53187">
    <property type="entry name" value="Zn-dependent exopeptidases"/>
    <property type="match status" value="1"/>
</dbReference>
<dbReference type="SMART" id="SM00631">
    <property type="entry name" value="Zn_pept"/>
    <property type="match status" value="1"/>
</dbReference>
<dbReference type="PANTHER" id="PTHR11705">
    <property type="entry name" value="PROTEASE FAMILY M14 CARBOXYPEPTIDASE A,B"/>
    <property type="match status" value="1"/>
</dbReference>
<dbReference type="EMBL" id="JJRY01000004">
    <property type="protein sequence ID" value="KEF39171.1"/>
    <property type="molecule type" value="Genomic_DNA"/>
</dbReference>
<sequence>MKGNLIVFFFCLYFCPLIIHAEIVETDEVYTYESLTEDLLELSKLHPNLITYKSLTTTPYGREIWAVKIGHGKPTVLIHGAHHAREWMTSTLLMKMIETYADSYKKDKKVGGYESNILEEASIWFVPMVNPDGVTLQQMGLFAFPSSIHPSLVEMNKGSLNFIRWKANLNGIDLNRQYPANWENLKGVSNKPSYQFYKGTSPLEAIEVKTLVDFTYEIKPEIAVSYHSSGNMLFWGFYEWGLTHTTNFAIDYFKIAEKVADMTRYKLEVPKSFQQGGGYTDWFIEEFEKTAFTVEIGSLIEDSSLPLDSFPLIWERNKAIGLFLAKRAIEKFTYDRNNIMLTNGNTKSQTHNSSDTIL</sequence>
<keyword evidence="10" id="KW-0121">Carboxypeptidase</keyword>
<dbReference type="GO" id="GO:0005615">
    <property type="term" value="C:extracellular space"/>
    <property type="evidence" value="ECO:0007669"/>
    <property type="project" value="TreeGrafter"/>
</dbReference>
<dbReference type="Proteomes" id="UP000027936">
    <property type="component" value="Unassembled WGS sequence"/>
</dbReference>
<evidence type="ECO:0000313" key="11">
    <source>
        <dbReference type="Proteomes" id="UP000027936"/>
    </source>
</evidence>
<dbReference type="InterPro" id="IPR057246">
    <property type="entry name" value="CARBOXYPEPT_ZN_1"/>
</dbReference>
<dbReference type="PATRIC" id="fig|1348973.3.peg.1524"/>
<protein>
    <submittedName>
        <fullName evidence="10">Putative carboxypeptidase</fullName>
        <ecNumber evidence="10">3.4.19.11</ecNumber>
    </submittedName>
</protein>
<dbReference type="GO" id="GO:0004181">
    <property type="term" value="F:metallocarboxypeptidase activity"/>
    <property type="evidence" value="ECO:0007669"/>
    <property type="project" value="InterPro"/>
</dbReference>
<comment type="caution">
    <text evidence="10">The sequence shown here is derived from an EMBL/GenBank/DDBJ whole genome shotgun (WGS) entry which is preliminary data.</text>
</comment>
<dbReference type="Gene3D" id="3.40.630.10">
    <property type="entry name" value="Zn peptidases"/>
    <property type="match status" value="1"/>
</dbReference>
<proteinExistence type="inferred from homology"/>
<dbReference type="OrthoDB" id="9802862at2"/>
<evidence type="ECO:0000256" key="8">
    <source>
        <dbReference type="PROSITE-ProRule" id="PRU01379"/>
    </source>
</evidence>
<evidence type="ECO:0000256" key="2">
    <source>
        <dbReference type="ARBA" id="ARBA00005988"/>
    </source>
</evidence>
<evidence type="ECO:0000256" key="6">
    <source>
        <dbReference type="ARBA" id="ARBA00022833"/>
    </source>
</evidence>
<feature type="domain" description="Peptidase M14" evidence="9">
    <location>
        <begin position="28"/>
        <end position="328"/>
    </location>
</feature>
<evidence type="ECO:0000256" key="7">
    <source>
        <dbReference type="ARBA" id="ARBA00023049"/>
    </source>
</evidence>
<keyword evidence="5 10" id="KW-0378">Hydrolase</keyword>
<dbReference type="PROSITE" id="PS52035">
    <property type="entry name" value="PEPTIDASE_M14"/>
    <property type="match status" value="1"/>
</dbReference>
<dbReference type="InterPro" id="IPR000834">
    <property type="entry name" value="Peptidase_M14"/>
</dbReference>
<feature type="active site" description="Proton donor/acceptor" evidence="8">
    <location>
        <position position="295"/>
    </location>
</feature>
<keyword evidence="3" id="KW-0645">Protease</keyword>
<keyword evidence="4" id="KW-0479">Metal-binding</keyword>
<comment type="cofactor">
    <cofactor evidence="1">
        <name>Zn(2+)</name>
        <dbReference type="ChEBI" id="CHEBI:29105"/>
    </cofactor>
</comment>
<evidence type="ECO:0000259" key="9">
    <source>
        <dbReference type="PROSITE" id="PS52035"/>
    </source>
</evidence>
<evidence type="ECO:0000256" key="1">
    <source>
        <dbReference type="ARBA" id="ARBA00001947"/>
    </source>
</evidence>